<dbReference type="OrthoDB" id="6283463at2759"/>
<comment type="similarity">
    <text evidence="2">Belongs to the lin-54 family.</text>
</comment>
<dbReference type="Pfam" id="PF03638">
    <property type="entry name" value="TCR"/>
    <property type="match status" value="2"/>
</dbReference>
<feature type="region of interest" description="Disordered" evidence="4">
    <location>
        <begin position="794"/>
        <end position="814"/>
    </location>
</feature>
<evidence type="ECO:0000313" key="7">
    <source>
        <dbReference type="Proteomes" id="UP000195402"/>
    </source>
</evidence>
<dbReference type="PROSITE" id="PS51634">
    <property type="entry name" value="CRC"/>
    <property type="match status" value="1"/>
</dbReference>
<protein>
    <submittedName>
        <fullName evidence="6">CRC domain</fullName>
    </submittedName>
</protein>
<dbReference type="InterPro" id="IPR005172">
    <property type="entry name" value="CRC"/>
</dbReference>
<dbReference type="SMART" id="SM01114">
    <property type="entry name" value="CXC"/>
    <property type="match status" value="2"/>
</dbReference>
<reference evidence="6 7" key="1">
    <citation type="journal article" date="2017" name="Mol. Plant">
        <title>The Genome of Medicinal Plant Macleaya cordata Provides New Insights into Benzylisoquinoline Alkaloids Metabolism.</title>
        <authorList>
            <person name="Liu X."/>
            <person name="Liu Y."/>
            <person name="Huang P."/>
            <person name="Ma Y."/>
            <person name="Qing Z."/>
            <person name="Tang Q."/>
            <person name="Cao H."/>
            <person name="Cheng P."/>
            <person name="Zheng Y."/>
            <person name="Yuan Z."/>
            <person name="Zhou Y."/>
            <person name="Liu J."/>
            <person name="Tang Z."/>
            <person name="Zhuo Y."/>
            <person name="Zhang Y."/>
            <person name="Yu L."/>
            <person name="Huang J."/>
            <person name="Yang P."/>
            <person name="Peng Q."/>
            <person name="Zhang J."/>
            <person name="Jiang W."/>
            <person name="Zhang Z."/>
            <person name="Lin K."/>
            <person name="Ro D.K."/>
            <person name="Chen X."/>
            <person name="Xiong X."/>
            <person name="Shang Y."/>
            <person name="Huang S."/>
            <person name="Zeng J."/>
        </authorList>
    </citation>
    <scope>NUCLEOTIDE SEQUENCE [LARGE SCALE GENOMIC DNA]</scope>
    <source>
        <strain evidence="7">cv. BLH2017</strain>
        <tissue evidence="6">Root</tissue>
    </source>
</reference>
<accession>A0A200Q4M6</accession>
<feature type="region of interest" description="Disordered" evidence="4">
    <location>
        <begin position="763"/>
        <end position="782"/>
    </location>
</feature>
<comment type="subcellular location">
    <subcellularLocation>
        <location evidence="1">Nucleus</location>
    </subcellularLocation>
</comment>
<dbReference type="AlphaFoldDB" id="A0A200Q4M6"/>
<dbReference type="EMBL" id="MVGT01003118">
    <property type="protein sequence ID" value="OVA05412.1"/>
    <property type="molecule type" value="Genomic_DNA"/>
</dbReference>
<evidence type="ECO:0000256" key="4">
    <source>
        <dbReference type="SAM" id="MobiDB-lite"/>
    </source>
</evidence>
<gene>
    <name evidence="6" type="ORF">BVC80_441g179</name>
</gene>
<feature type="compositionally biased region" description="Basic and acidic residues" evidence="4">
    <location>
        <begin position="306"/>
        <end position="321"/>
    </location>
</feature>
<evidence type="ECO:0000256" key="1">
    <source>
        <dbReference type="ARBA" id="ARBA00004123"/>
    </source>
</evidence>
<dbReference type="STRING" id="56857.A0A200Q4M6"/>
<dbReference type="InterPro" id="IPR044522">
    <property type="entry name" value="TSO1-like"/>
</dbReference>
<dbReference type="GO" id="GO:0005634">
    <property type="term" value="C:nucleus"/>
    <property type="evidence" value="ECO:0007669"/>
    <property type="project" value="UniProtKB-SubCell"/>
</dbReference>
<feature type="compositionally biased region" description="Polar residues" evidence="4">
    <location>
        <begin position="794"/>
        <end position="807"/>
    </location>
</feature>
<evidence type="ECO:0000313" key="6">
    <source>
        <dbReference type="EMBL" id="OVA05412.1"/>
    </source>
</evidence>
<dbReference type="PANTHER" id="PTHR46159:SF12">
    <property type="entry name" value="PROTEIN TESMIN_TSO1-LIKE CXC 3-RELATED"/>
    <property type="match status" value="1"/>
</dbReference>
<dbReference type="FunCoup" id="A0A200Q4M6">
    <property type="interactions" value="2496"/>
</dbReference>
<feature type="compositionally biased region" description="Polar residues" evidence="4">
    <location>
        <begin position="234"/>
        <end position="251"/>
    </location>
</feature>
<organism evidence="6 7">
    <name type="scientific">Macleaya cordata</name>
    <name type="common">Five-seeded plume-poppy</name>
    <name type="synonym">Bocconia cordata</name>
    <dbReference type="NCBI Taxonomy" id="56857"/>
    <lineage>
        <taxon>Eukaryota</taxon>
        <taxon>Viridiplantae</taxon>
        <taxon>Streptophyta</taxon>
        <taxon>Embryophyta</taxon>
        <taxon>Tracheophyta</taxon>
        <taxon>Spermatophyta</taxon>
        <taxon>Magnoliopsida</taxon>
        <taxon>Ranunculales</taxon>
        <taxon>Papaveraceae</taxon>
        <taxon>Papaveroideae</taxon>
        <taxon>Macleaya</taxon>
    </lineage>
</organism>
<feature type="region of interest" description="Disordered" evidence="4">
    <location>
        <begin position="643"/>
        <end position="682"/>
    </location>
</feature>
<feature type="domain" description="CRC" evidence="5">
    <location>
        <begin position="510"/>
        <end position="635"/>
    </location>
</feature>
<evidence type="ECO:0000256" key="3">
    <source>
        <dbReference type="ARBA" id="ARBA00023242"/>
    </source>
</evidence>
<dbReference type="OMA" id="NDGACEY"/>
<keyword evidence="7" id="KW-1185">Reference proteome</keyword>
<feature type="region of interest" description="Disordered" evidence="4">
    <location>
        <begin position="233"/>
        <end position="327"/>
    </location>
</feature>
<evidence type="ECO:0000259" key="5">
    <source>
        <dbReference type="PROSITE" id="PS51634"/>
    </source>
</evidence>
<dbReference type="Proteomes" id="UP000195402">
    <property type="component" value="Unassembled WGS sequence"/>
</dbReference>
<feature type="compositionally biased region" description="Basic and acidic residues" evidence="4">
    <location>
        <begin position="655"/>
        <end position="675"/>
    </location>
</feature>
<dbReference type="InterPro" id="IPR033467">
    <property type="entry name" value="Tesmin/TSO1-like_CXC"/>
</dbReference>
<proteinExistence type="inferred from homology"/>
<evidence type="ECO:0000256" key="2">
    <source>
        <dbReference type="ARBA" id="ARBA00007267"/>
    </source>
</evidence>
<sequence>MDTPERKQIGNVISNFEDSPVFSYINSLSPIKPVKSTHISQTINSLSFSPVPSAFTSSYVISQKQPRLLRRHCFSELSKPESSSDSGNEGNRSVGILDSVDVSSCSADTQEIFDPGSSIQEVTIDPPNENSELAIELPRTMEYDCGSPVSDLTFHDIKIDPVAEVDVPSASLAQFVQDISVKSHHSFETEVELVGLCQLDQTKEEKGCDWENLISEASNLLLFDSFTDVEAPKGQNQNAVDSETRSFTSLPLNLPQDKIDDSPTTKPIDLIGSCEHHEVQELSNQPTKAAEQKESNHTHSSTFHGEQGDNDPKEEMDEKARNSTPFSCEHHSMRRRCLVFEKAGANKKSFEDGLSSSSSISCQSDGKFTSDDKQLVTFKSGCGSSRSMLPGIGLHLNALAATTKDCRVVKHEALASGRQLISVRSSIASYHCLLSEEKSLAKKSTEAEMCNADNEVLVMQDTSQSAFGVREEFNQSSLKKKRHANHLLTFLAENLFPDVRRVEHDGENEGCKRCNCKKSKCLKLYCECFAAGIYCVEPCSCRECFNKPVHEDTVLATRKQIESRNPLAFAPKVIRTSESVAEIGEESNETPASARHKKGCNCKKSSCLKKYCECYQGGVGCSISCRCKGCKNAFGRKDESTPIGVEEAEAEEEKTESCEKKIADERLPNNEAQKEEEQDSDHVLPMTPSFQIRRPSVQLLFSSSGKLQESPVLSIGSYAQPSKSQTLQSDFVPPLPKFKLHFQISPEDEAPEVLKGNCLPVTGMKTASPNSKRVRPPHNELGFRKSRKLVLQSIPSSTSLTPRNGNNDVPIKFK</sequence>
<keyword evidence="3" id="KW-0539">Nucleus</keyword>
<name>A0A200Q4M6_MACCD</name>
<dbReference type="InParanoid" id="A0A200Q4M6"/>
<dbReference type="GO" id="GO:0003700">
    <property type="term" value="F:DNA-binding transcription factor activity"/>
    <property type="evidence" value="ECO:0007669"/>
    <property type="project" value="InterPro"/>
</dbReference>
<dbReference type="PANTHER" id="PTHR46159">
    <property type="entry name" value="PROTEIN TESMIN/TSO1-LIKE CXC 2"/>
    <property type="match status" value="1"/>
</dbReference>
<comment type="caution">
    <text evidence="6">The sequence shown here is derived from an EMBL/GenBank/DDBJ whole genome shotgun (WGS) entry which is preliminary data.</text>
</comment>